<gene>
    <name evidence="1" type="ORF">GUJ93_ZPchr0008g12495</name>
</gene>
<organism evidence="1 2">
    <name type="scientific">Zizania palustris</name>
    <name type="common">Northern wild rice</name>
    <dbReference type="NCBI Taxonomy" id="103762"/>
    <lineage>
        <taxon>Eukaryota</taxon>
        <taxon>Viridiplantae</taxon>
        <taxon>Streptophyta</taxon>
        <taxon>Embryophyta</taxon>
        <taxon>Tracheophyta</taxon>
        <taxon>Spermatophyta</taxon>
        <taxon>Magnoliopsida</taxon>
        <taxon>Liliopsida</taxon>
        <taxon>Poales</taxon>
        <taxon>Poaceae</taxon>
        <taxon>BOP clade</taxon>
        <taxon>Oryzoideae</taxon>
        <taxon>Oryzeae</taxon>
        <taxon>Zizaniinae</taxon>
        <taxon>Zizania</taxon>
    </lineage>
</organism>
<protein>
    <recommendedName>
        <fullName evidence="3">Pentatricopeptide repeat-containing protein</fullName>
    </recommendedName>
</protein>
<reference evidence="1" key="1">
    <citation type="journal article" date="2021" name="bioRxiv">
        <title>Whole Genome Assembly and Annotation of Northern Wild Rice, Zizania palustris L., Supports a Whole Genome Duplication in the Zizania Genus.</title>
        <authorList>
            <person name="Haas M."/>
            <person name="Kono T."/>
            <person name="Macchietto M."/>
            <person name="Millas R."/>
            <person name="McGilp L."/>
            <person name="Shao M."/>
            <person name="Duquette J."/>
            <person name="Hirsch C.N."/>
            <person name="Kimball J."/>
        </authorList>
    </citation>
    <scope>NUCLEOTIDE SEQUENCE</scope>
    <source>
        <tissue evidence="1">Fresh leaf tissue</tissue>
    </source>
</reference>
<dbReference type="GO" id="GO:0009451">
    <property type="term" value="P:RNA modification"/>
    <property type="evidence" value="ECO:0007669"/>
    <property type="project" value="InterPro"/>
</dbReference>
<dbReference type="GO" id="GO:0003723">
    <property type="term" value="F:RNA binding"/>
    <property type="evidence" value="ECO:0007669"/>
    <property type="project" value="InterPro"/>
</dbReference>
<name>A0A8J5S0L7_ZIZPA</name>
<dbReference type="Proteomes" id="UP000729402">
    <property type="component" value="Unassembled WGS sequence"/>
</dbReference>
<dbReference type="InterPro" id="IPR046960">
    <property type="entry name" value="PPR_At4g14850-like_plant"/>
</dbReference>
<proteinExistence type="predicted"/>
<dbReference type="AlphaFoldDB" id="A0A8J5S0L7"/>
<keyword evidence="2" id="KW-1185">Reference proteome</keyword>
<comment type="caution">
    <text evidence="1">The sequence shown here is derived from an EMBL/GenBank/DDBJ whole genome shotgun (WGS) entry which is preliminary data.</text>
</comment>
<dbReference type="OrthoDB" id="1917168at2759"/>
<evidence type="ECO:0008006" key="3">
    <source>
        <dbReference type="Google" id="ProtNLM"/>
    </source>
</evidence>
<evidence type="ECO:0000313" key="1">
    <source>
        <dbReference type="EMBL" id="KAG8048246.1"/>
    </source>
</evidence>
<dbReference type="PANTHER" id="PTHR47926:SF386">
    <property type="entry name" value="PENTATRICOPEPTIDE REPEAT-CONTAINING PROTEIN"/>
    <property type="match status" value="1"/>
</dbReference>
<dbReference type="EMBL" id="JAAALK010000290">
    <property type="protein sequence ID" value="KAG8048245.1"/>
    <property type="molecule type" value="Genomic_DNA"/>
</dbReference>
<evidence type="ECO:0000313" key="2">
    <source>
        <dbReference type="Proteomes" id="UP000729402"/>
    </source>
</evidence>
<sequence>MNHLMTNVMFSAMELYYGNFLHFFNHGKATPRPTTLRSGATTGGLPSAPPMGCDMVLTRRQERVAALRSGKAPSPLASPMHSPVSPVPWDHCSALHHASATAAEPLHAIATRSNWLGNVFVSYALAASYGGSGRSLDARKLFDESPVRNNVFGNTVLAGYVNAGKWVPVLEFASKLLELGLQVDGYTMMAVVRACGDLADVDSGSQAHRKSIRRVRSVELDVFLTSALVDIKLLGLLRAMTSF</sequence>
<dbReference type="EMBL" id="JAAALK010000290">
    <property type="protein sequence ID" value="KAG8048246.1"/>
    <property type="molecule type" value="Genomic_DNA"/>
</dbReference>
<dbReference type="PANTHER" id="PTHR47926">
    <property type="entry name" value="PENTATRICOPEPTIDE REPEAT-CONTAINING PROTEIN"/>
    <property type="match status" value="1"/>
</dbReference>
<accession>A0A8J5S0L7</accession>
<reference evidence="1" key="2">
    <citation type="submission" date="2021-02" db="EMBL/GenBank/DDBJ databases">
        <authorList>
            <person name="Kimball J.A."/>
            <person name="Haas M.W."/>
            <person name="Macchietto M."/>
            <person name="Kono T."/>
            <person name="Duquette J."/>
            <person name="Shao M."/>
        </authorList>
    </citation>
    <scope>NUCLEOTIDE SEQUENCE</scope>
    <source>
        <tissue evidence="1">Fresh leaf tissue</tissue>
    </source>
</reference>